<sequence>MPRGDETVHSARWYRESFSDNGRCNLHVITRCLGY</sequence>
<keyword evidence="2" id="KW-1185">Reference proteome</keyword>
<evidence type="ECO:0008006" key="3">
    <source>
        <dbReference type="Google" id="ProtNLM"/>
    </source>
</evidence>
<accession>A0ABU0B7H8</accession>
<proteinExistence type="predicted"/>
<gene>
    <name evidence="1" type="ORF">J2S75_000294</name>
</gene>
<evidence type="ECO:0000313" key="2">
    <source>
        <dbReference type="Proteomes" id="UP001224682"/>
    </source>
</evidence>
<evidence type="ECO:0000313" key="1">
    <source>
        <dbReference type="EMBL" id="MDQ0301283.1"/>
    </source>
</evidence>
<name>A0ABU0B7H8_9HYPH</name>
<reference evidence="1 2" key="1">
    <citation type="submission" date="2023-07" db="EMBL/GenBank/DDBJ databases">
        <title>Genomic Encyclopedia of Type Strains, Phase IV (KMG-IV): sequencing the most valuable type-strain genomes for metagenomic binning, comparative biology and taxonomic classification.</title>
        <authorList>
            <person name="Goeker M."/>
        </authorList>
    </citation>
    <scope>NUCLEOTIDE SEQUENCE [LARGE SCALE GENOMIC DNA]</scope>
    <source>
        <strain evidence="1 2">DSM 2457</strain>
    </source>
</reference>
<protein>
    <recommendedName>
        <fullName evidence="3">Transposase</fullName>
    </recommendedName>
</protein>
<dbReference type="EMBL" id="JAUSUI010000001">
    <property type="protein sequence ID" value="MDQ0301283.1"/>
    <property type="molecule type" value="Genomic_DNA"/>
</dbReference>
<dbReference type="Proteomes" id="UP001224682">
    <property type="component" value="Unassembled WGS sequence"/>
</dbReference>
<comment type="caution">
    <text evidence="1">The sequence shown here is derived from an EMBL/GenBank/DDBJ whole genome shotgun (WGS) entry which is preliminary data.</text>
</comment>
<organism evidence="1 2">
    <name type="scientific">Ancylobacter polymorphus</name>
    <dbReference type="NCBI Taxonomy" id="223390"/>
    <lineage>
        <taxon>Bacteria</taxon>
        <taxon>Pseudomonadati</taxon>
        <taxon>Pseudomonadota</taxon>
        <taxon>Alphaproteobacteria</taxon>
        <taxon>Hyphomicrobiales</taxon>
        <taxon>Xanthobacteraceae</taxon>
        <taxon>Ancylobacter</taxon>
    </lineage>
</organism>